<feature type="compositionally biased region" description="Polar residues" evidence="12">
    <location>
        <begin position="290"/>
        <end position="301"/>
    </location>
</feature>
<evidence type="ECO:0000256" key="10">
    <source>
        <dbReference type="ARBA" id="ARBA00023170"/>
    </source>
</evidence>
<evidence type="ECO:0000313" key="16">
    <source>
        <dbReference type="Proteomes" id="UP000032141"/>
    </source>
</evidence>
<dbReference type="PANTHER" id="PTHR27004">
    <property type="entry name" value="RECEPTOR-LIKE PROTEIN 12 ISOFORM X1"/>
    <property type="match status" value="1"/>
</dbReference>
<keyword evidence="7" id="KW-0677">Repeat</keyword>
<dbReference type="Pfam" id="PF00560">
    <property type="entry name" value="LRR_1"/>
    <property type="match status" value="3"/>
</dbReference>
<dbReference type="Proteomes" id="UP000032141">
    <property type="component" value="Chromosome C7"/>
</dbReference>
<proteinExistence type="inferred from homology"/>
<keyword evidence="10" id="KW-0675">Receptor</keyword>
<evidence type="ECO:0000256" key="7">
    <source>
        <dbReference type="ARBA" id="ARBA00022737"/>
    </source>
</evidence>
<dbReference type="InterPro" id="IPR001611">
    <property type="entry name" value="Leu-rich_rpt"/>
</dbReference>
<dbReference type="eggNOG" id="KOG0619">
    <property type="taxonomic scope" value="Eukaryota"/>
</dbReference>
<dbReference type="InterPro" id="IPR003591">
    <property type="entry name" value="Leu-rich_rpt_typical-subtyp"/>
</dbReference>
<dbReference type="FunFam" id="3.80.10.10:FF:000041">
    <property type="entry name" value="LRR receptor-like serine/threonine-protein kinase ERECTA"/>
    <property type="match status" value="1"/>
</dbReference>
<feature type="region of interest" description="Disordered" evidence="12">
    <location>
        <begin position="177"/>
        <end position="237"/>
    </location>
</feature>
<dbReference type="AlphaFoldDB" id="A0A0D3D447"/>
<dbReference type="SUPFAM" id="SSF52058">
    <property type="entry name" value="L domain-like"/>
    <property type="match status" value="1"/>
</dbReference>
<keyword evidence="11" id="KW-0325">Glycoprotein</keyword>
<comment type="similarity">
    <text evidence="2">Belongs to the RLP family.</text>
</comment>
<organism evidence="15 16">
    <name type="scientific">Brassica oleracea var. oleracea</name>
    <dbReference type="NCBI Taxonomy" id="109376"/>
    <lineage>
        <taxon>Eukaryota</taxon>
        <taxon>Viridiplantae</taxon>
        <taxon>Streptophyta</taxon>
        <taxon>Embryophyta</taxon>
        <taxon>Tracheophyta</taxon>
        <taxon>Spermatophyta</taxon>
        <taxon>Magnoliopsida</taxon>
        <taxon>eudicotyledons</taxon>
        <taxon>Gunneridae</taxon>
        <taxon>Pentapetalae</taxon>
        <taxon>rosids</taxon>
        <taxon>malvids</taxon>
        <taxon>Brassicales</taxon>
        <taxon>Brassicaceae</taxon>
        <taxon>Brassiceae</taxon>
        <taxon>Brassica</taxon>
    </lineage>
</organism>
<accession>A0A0D3D447</accession>
<feature type="region of interest" description="Disordered" evidence="12">
    <location>
        <begin position="107"/>
        <end position="133"/>
    </location>
</feature>
<dbReference type="PRINTS" id="PR00019">
    <property type="entry name" value="LEURICHRPT"/>
</dbReference>
<keyword evidence="8 13" id="KW-1133">Transmembrane helix</keyword>
<evidence type="ECO:0000256" key="3">
    <source>
        <dbReference type="ARBA" id="ARBA00022475"/>
    </source>
</evidence>
<reference evidence="15 16" key="1">
    <citation type="journal article" date="2014" name="Genome Biol.">
        <title>Transcriptome and methylome profiling reveals relics of genome dominance in the mesopolyploid Brassica oleracea.</title>
        <authorList>
            <person name="Parkin I.A."/>
            <person name="Koh C."/>
            <person name="Tang H."/>
            <person name="Robinson S.J."/>
            <person name="Kagale S."/>
            <person name="Clarke W.E."/>
            <person name="Town C.D."/>
            <person name="Nixon J."/>
            <person name="Krishnakumar V."/>
            <person name="Bidwell S.L."/>
            <person name="Denoeud F."/>
            <person name="Belcram H."/>
            <person name="Links M.G."/>
            <person name="Just J."/>
            <person name="Clarke C."/>
            <person name="Bender T."/>
            <person name="Huebert T."/>
            <person name="Mason A.S."/>
            <person name="Pires J.C."/>
            <person name="Barker G."/>
            <person name="Moore J."/>
            <person name="Walley P.G."/>
            <person name="Manoli S."/>
            <person name="Batley J."/>
            <person name="Edwards D."/>
            <person name="Nelson M.N."/>
            <person name="Wang X."/>
            <person name="Paterson A.H."/>
            <person name="King G."/>
            <person name="Bancroft I."/>
            <person name="Chalhoub B."/>
            <person name="Sharpe A.G."/>
        </authorList>
    </citation>
    <scope>NUCLEOTIDE SEQUENCE</scope>
    <source>
        <strain evidence="15 16">cv. TO1000</strain>
    </source>
</reference>
<dbReference type="Gene3D" id="3.80.10.10">
    <property type="entry name" value="Ribonuclease Inhibitor"/>
    <property type="match status" value="2"/>
</dbReference>
<dbReference type="PANTHER" id="PTHR27004:SF326">
    <property type="entry name" value="LEUCINE-RICH REPEAT-CONTAINING N-TERMINAL PLANT-TYPE DOMAIN-CONTAINING PROTEIN"/>
    <property type="match status" value="1"/>
</dbReference>
<evidence type="ECO:0000256" key="6">
    <source>
        <dbReference type="ARBA" id="ARBA00022729"/>
    </source>
</evidence>
<dbReference type="GO" id="GO:0005886">
    <property type="term" value="C:plasma membrane"/>
    <property type="evidence" value="ECO:0007669"/>
    <property type="project" value="UniProtKB-SubCell"/>
</dbReference>
<evidence type="ECO:0000256" key="2">
    <source>
        <dbReference type="ARBA" id="ARBA00009592"/>
    </source>
</evidence>
<keyword evidence="9 13" id="KW-0472">Membrane</keyword>
<dbReference type="Gramene" id="Bo7g022910.1">
    <property type="protein sequence ID" value="Bo7g022910.1"/>
    <property type="gene ID" value="Bo7g022910"/>
</dbReference>
<dbReference type="InterPro" id="IPR013210">
    <property type="entry name" value="LRR_N_plant-typ"/>
</dbReference>
<keyword evidence="16" id="KW-1185">Reference proteome</keyword>
<dbReference type="FunFam" id="3.80.10.10:FF:000213">
    <property type="entry name" value="Tyrosine-sulfated glycopeptide receptor 1"/>
    <property type="match status" value="1"/>
</dbReference>
<reference evidence="15" key="2">
    <citation type="submission" date="2015-03" db="UniProtKB">
        <authorList>
            <consortium name="EnsemblPlants"/>
        </authorList>
    </citation>
    <scope>IDENTIFICATION</scope>
</reference>
<evidence type="ECO:0000256" key="12">
    <source>
        <dbReference type="SAM" id="MobiDB-lite"/>
    </source>
</evidence>
<feature type="domain" description="Leucine-rich repeat-containing N-terminal plant-type" evidence="14">
    <location>
        <begin position="10"/>
        <end position="57"/>
    </location>
</feature>
<dbReference type="HOGENOM" id="CLU_000288_18_3_1"/>
<dbReference type="SMART" id="SM00369">
    <property type="entry name" value="LRR_TYP"/>
    <property type="match status" value="4"/>
</dbReference>
<dbReference type="PROSITE" id="PS51450">
    <property type="entry name" value="LRR"/>
    <property type="match status" value="1"/>
</dbReference>
<dbReference type="STRING" id="109376.A0A0D3D447"/>
<dbReference type="Pfam" id="PF08263">
    <property type="entry name" value="LRRNT_2"/>
    <property type="match status" value="1"/>
</dbReference>
<evidence type="ECO:0000256" key="4">
    <source>
        <dbReference type="ARBA" id="ARBA00022614"/>
    </source>
</evidence>
<evidence type="ECO:0000256" key="9">
    <source>
        <dbReference type="ARBA" id="ARBA00023136"/>
    </source>
</evidence>
<feature type="compositionally biased region" description="Basic and acidic residues" evidence="12">
    <location>
        <begin position="302"/>
        <end position="324"/>
    </location>
</feature>
<evidence type="ECO:0000259" key="14">
    <source>
        <dbReference type="Pfam" id="PF08263"/>
    </source>
</evidence>
<dbReference type="InterPro" id="IPR032675">
    <property type="entry name" value="LRR_dom_sf"/>
</dbReference>
<evidence type="ECO:0000256" key="11">
    <source>
        <dbReference type="ARBA" id="ARBA00023180"/>
    </source>
</evidence>
<keyword evidence="4" id="KW-0433">Leucine-rich repeat</keyword>
<evidence type="ECO:0000256" key="1">
    <source>
        <dbReference type="ARBA" id="ARBA00004251"/>
    </source>
</evidence>
<dbReference type="Pfam" id="PF13855">
    <property type="entry name" value="LRR_8"/>
    <property type="match status" value="2"/>
</dbReference>
<protein>
    <recommendedName>
        <fullName evidence="14">Leucine-rich repeat-containing N-terminal plant-type domain-containing protein</fullName>
    </recommendedName>
</protein>
<evidence type="ECO:0000256" key="8">
    <source>
        <dbReference type="ARBA" id="ARBA00022989"/>
    </source>
</evidence>
<keyword evidence="5 13" id="KW-0812">Transmembrane</keyword>
<feature type="transmembrane region" description="Helical" evidence="13">
    <location>
        <begin position="767"/>
        <end position="793"/>
    </location>
</feature>
<dbReference type="EnsemblPlants" id="Bo7g022910.1">
    <property type="protein sequence ID" value="Bo7g022910.1"/>
    <property type="gene ID" value="Bo7g022910"/>
</dbReference>
<evidence type="ECO:0000313" key="15">
    <source>
        <dbReference type="EnsemblPlants" id="Bo7g022910.1"/>
    </source>
</evidence>
<name>A0A0D3D447_BRAOL</name>
<feature type="region of interest" description="Disordered" evidence="12">
    <location>
        <begin position="287"/>
        <end position="324"/>
    </location>
</feature>
<evidence type="ECO:0000256" key="13">
    <source>
        <dbReference type="SAM" id="Phobius"/>
    </source>
</evidence>
<dbReference type="OMA" id="RTNTHPK"/>
<comment type="subcellular location">
    <subcellularLocation>
        <location evidence="1">Cell membrane</location>
        <topology evidence="1">Single-pass type I membrane protein</topology>
    </subcellularLocation>
</comment>
<keyword evidence="3" id="KW-1003">Cell membrane</keyword>
<sequence>MAATRILCRPDQRDALLEFKNEFEIGKPSPFCTIAHPKTLSWVNNSDCCYWDGITCDSKSGEVIKLDLSCSSVRGRFHSDSKLLKHFLSSQLREETRVKLRETRTNTHPKVAPSGFDGGGRQRLRYTSGGGRRAKNPSFLGVKTECRPDISLLKIKNQYKSSAGGTTCSSFGHATQHSIRDIKGRHSASPELGNRGLKHRRRSKIFYTTGDTTGKRGYIPSTSRRHCQGGSSSEPYETISGSENMDLEETPLGHQAVFAWTTNRGPLRRRALTPPSLQNGEEKLYRDLQKQTSRNHTGTSNREGKDEAATLDHPFRRGEVRSDPDLLRLTKRGCNRGSLGYPTKPLLVGTPETLHTRVAPIRFTEIDENPEHRTKKRSLSHLAFLDVESNNLSGSFPLELLNLTKLSILFLSNNRFSGNLPSSFNNTLDFSNTSPSSKLRELYIDNNNFIGPIPITIFQSVSLVRVHLGNNHLSGKLSEIFFNGSNLRSLHLGHNQLVGKLPRSLSSCSSLEVLNLEHNRINDTFQFWLESLRNLQVLVLHSNEFHGLLQYHPNVTPSFSQLRIIDISHNSFTGTLPSNFFMYWSAIFSKGNHSELNYIGDRSYDQDSLALMNKGLKMKYRRILTLLTAIDISENRLQGNIPKSIGQVKNLIVLNLSSNGFSGHIPSSLANLTTLESLDLSNNKLSGQIPPSLGDLTSLSNITVSHNQLVGPIPQSTQFQTQDASSFEDNMGLCGRPLSITCGDIDTEISEEPETEEEKEEEEEKAVLSWTAAVIGLAPGVIFGLIIGTFVTLQKPQWLM</sequence>
<evidence type="ECO:0000256" key="5">
    <source>
        <dbReference type="ARBA" id="ARBA00022692"/>
    </source>
</evidence>
<keyword evidence="6" id="KW-0732">Signal</keyword>